<dbReference type="SUPFAM" id="SSF81301">
    <property type="entry name" value="Nucleotidyltransferase"/>
    <property type="match status" value="1"/>
</dbReference>
<organism evidence="2 3">
    <name type="scientific">Candidatus Kerfeldbacteria bacterium RIFCSPHIGHO2_12_FULL_48_17</name>
    <dbReference type="NCBI Taxonomy" id="1798542"/>
    <lineage>
        <taxon>Bacteria</taxon>
        <taxon>Candidatus Kerfeldiibacteriota</taxon>
    </lineage>
</organism>
<reference evidence="2 3" key="1">
    <citation type="journal article" date="2016" name="Nat. Commun.">
        <title>Thousands of microbial genomes shed light on interconnected biogeochemical processes in an aquifer system.</title>
        <authorList>
            <person name="Anantharaman K."/>
            <person name="Brown C.T."/>
            <person name="Hug L.A."/>
            <person name="Sharon I."/>
            <person name="Castelle C.J."/>
            <person name="Probst A.J."/>
            <person name="Thomas B.C."/>
            <person name="Singh A."/>
            <person name="Wilkins M.J."/>
            <person name="Karaoz U."/>
            <person name="Brodie E.L."/>
            <person name="Williams K.H."/>
            <person name="Hubbard S.S."/>
            <person name="Banfield J.F."/>
        </authorList>
    </citation>
    <scope>NUCLEOTIDE SEQUENCE [LARGE SCALE GENOMIC DNA]</scope>
</reference>
<feature type="domain" description="Polymerase beta nucleotidyltransferase" evidence="1">
    <location>
        <begin position="16"/>
        <end position="106"/>
    </location>
</feature>
<dbReference type="PANTHER" id="PTHR43852">
    <property type="entry name" value="NUCLEOTIDYLTRANSFERASE"/>
    <property type="match status" value="1"/>
</dbReference>
<dbReference type="NCBIfam" id="NF047752">
    <property type="entry name" value="MntA_antitoxin"/>
    <property type="match status" value="1"/>
</dbReference>
<dbReference type="Gene3D" id="3.30.460.10">
    <property type="entry name" value="Beta Polymerase, domain 2"/>
    <property type="match status" value="1"/>
</dbReference>
<evidence type="ECO:0000259" key="1">
    <source>
        <dbReference type="Pfam" id="PF18765"/>
    </source>
</evidence>
<dbReference type="STRING" id="1798542.A3F54_03965"/>
<dbReference type="InterPro" id="IPR043519">
    <property type="entry name" value="NT_sf"/>
</dbReference>
<dbReference type="InterPro" id="IPR052930">
    <property type="entry name" value="TA_antitoxin_MntA"/>
</dbReference>
<protein>
    <recommendedName>
        <fullName evidence="1">Polymerase beta nucleotidyltransferase domain-containing protein</fullName>
    </recommendedName>
</protein>
<dbReference type="PANTHER" id="PTHR43852:SF4">
    <property type="entry name" value="NUCLEOTIDYLTRANSFERASE"/>
    <property type="match status" value="1"/>
</dbReference>
<name>A0A1G2B7W5_9BACT</name>
<dbReference type="CDD" id="cd05403">
    <property type="entry name" value="NT_KNTase_like"/>
    <property type="match status" value="1"/>
</dbReference>
<accession>A0A1G2B7W5</accession>
<dbReference type="Proteomes" id="UP000176952">
    <property type="component" value="Unassembled WGS sequence"/>
</dbReference>
<evidence type="ECO:0000313" key="3">
    <source>
        <dbReference type="Proteomes" id="UP000176952"/>
    </source>
</evidence>
<proteinExistence type="predicted"/>
<dbReference type="InterPro" id="IPR041633">
    <property type="entry name" value="Polbeta"/>
</dbReference>
<comment type="caution">
    <text evidence="2">The sequence shown here is derived from an EMBL/GenBank/DDBJ whole genome shotgun (WGS) entry which is preliminary data.</text>
</comment>
<dbReference type="EMBL" id="MHKD01000015">
    <property type="protein sequence ID" value="OGY84317.1"/>
    <property type="molecule type" value="Genomic_DNA"/>
</dbReference>
<dbReference type="AlphaFoldDB" id="A0A1G2B7W5"/>
<gene>
    <name evidence="2" type="ORF">A3F54_03965</name>
</gene>
<sequence>MKKLKFSAEERTKLKHLGVDAVILFGSRAIGMAREKSDFDIGILVRDPKIIFSPEKKSTLYDQLYDILSENIRQLVNIDIVFLQNVSAELQAHVMKHGKILYESDPNAFPNFKEQVMLQYADFAPLRTIFQSGTLSHIQ</sequence>
<dbReference type="Pfam" id="PF18765">
    <property type="entry name" value="Polbeta"/>
    <property type="match status" value="1"/>
</dbReference>
<evidence type="ECO:0000313" key="2">
    <source>
        <dbReference type="EMBL" id="OGY84317.1"/>
    </source>
</evidence>